<feature type="site" description="Contributes to redox potential value" evidence="8">
    <location>
        <position position="34"/>
    </location>
</feature>
<evidence type="ECO:0000256" key="1">
    <source>
        <dbReference type="ARBA" id="ARBA00008987"/>
    </source>
</evidence>
<feature type="site" description="Deprotonates C-terminal active site Cys" evidence="8">
    <location>
        <position position="27"/>
    </location>
</feature>
<evidence type="ECO:0000313" key="12">
    <source>
        <dbReference type="Proteomes" id="UP000217838"/>
    </source>
</evidence>
<dbReference type="Gene3D" id="3.40.30.10">
    <property type="entry name" value="Glutaredoxin"/>
    <property type="match status" value="1"/>
</dbReference>
<dbReference type="FunFam" id="3.40.30.10:FF:000001">
    <property type="entry name" value="Thioredoxin"/>
    <property type="match status" value="1"/>
</dbReference>
<dbReference type="SUPFAM" id="SSF52833">
    <property type="entry name" value="Thioredoxin-like"/>
    <property type="match status" value="1"/>
</dbReference>
<keyword evidence="2" id="KW-0813">Transport</keyword>
<feature type="active site" description="Nucleophile" evidence="8">
    <location>
        <position position="36"/>
    </location>
</feature>
<evidence type="ECO:0000313" key="11">
    <source>
        <dbReference type="EMBL" id="PCI95322.1"/>
    </source>
</evidence>
<dbReference type="GO" id="GO:0015035">
    <property type="term" value="F:protein-disulfide reductase activity"/>
    <property type="evidence" value="ECO:0007669"/>
    <property type="project" value="UniProtKB-UniRule"/>
</dbReference>
<keyword evidence="5 9" id="KW-0676">Redox-active center</keyword>
<evidence type="ECO:0000259" key="10">
    <source>
        <dbReference type="PROSITE" id="PS51352"/>
    </source>
</evidence>
<proteinExistence type="inferred from homology"/>
<evidence type="ECO:0000256" key="6">
    <source>
        <dbReference type="NCBIfam" id="TIGR01068"/>
    </source>
</evidence>
<evidence type="ECO:0000256" key="9">
    <source>
        <dbReference type="PIRSR" id="PIRSR000077-4"/>
    </source>
</evidence>
<dbReference type="Pfam" id="PF00085">
    <property type="entry name" value="Thioredoxin"/>
    <property type="match status" value="1"/>
</dbReference>
<dbReference type="InterPro" id="IPR005746">
    <property type="entry name" value="Thioredoxin"/>
</dbReference>
<feature type="active site" description="Nucleophile" evidence="8">
    <location>
        <position position="33"/>
    </location>
</feature>
<dbReference type="Proteomes" id="UP000217838">
    <property type="component" value="Unassembled WGS sequence"/>
</dbReference>
<protein>
    <recommendedName>
        <fullName evidence="6 7">Thioredoxin</fullName>
    </recommendedName>
</protein>
<sequence>MTDTQQIITLNQDNFDSTISQGVTLVDFYADWCGPCRMLTPVLEEIVKVMAGKLRVGKVDIDANQKIAGTFSVTSVPTMILFKDGKEVNRLVGLRDLDGLKQFVSTVI</sequence>
<keyword evidence="3" id="KW-0249">Electron transport</keyword>
<organism evidence="11 12">
    <name type="scientific">Aerophobetes bacterium</name>
    <dbReference type="NCBI Taxonomy" id="2030807"/>
    <lineage>
        <taxon>Bacteria</taxon>
        <taxon>Candidatus Aerophobota</taxon>
    </lineage>
</organism>
<comment type="caution">
    <text evidence="11">The sequence shown here is derived from an EMBL/GenBank/DDBJ whole genome shotgun (WGS) entry which is preliminary data.</text>
</comment>
<evidence type="ECO:0000256" key="3">
    <source>
        <dbReference type="ARBA" id="ARBA00022982"/>
    </source>
</evidence>
<evidence type="ECO:0000256" key="8">
    <source>
        <dbReference type="PIRSR" id="PIRSR000077-1"/>
    </source>
</evidence>
<keyword evidence="4 9" id="KW-1015">Disulfide bond</keyword>
<dbReference type="PRINTS" id="PR00421">
    <property type="entry name" value="THIOREDOXIN"/>
</dbReference>
<dbReference type="GO" id="GO:0005829">
    <property type="term" value="C:cytosol"/>
    <property type="evidence" value="ECO:0007669"/>
    <property type="project" value="TreeGrafter"/>
</dbReference>
<accession>A0A2A4YKD4</accession>
<evidence type="ECO:0000256" key="5">
    <source>
        <dbReference type="ARBA" id="ARBA00023284"/>
    </source>
</evidence>
<dbReference type="CDD" id="cd02947">
    <property type="entry name" value="TRX_family"/>
    <property type="match status" value="1"/>
</dbReference>
<dbReference type="PROSITE" id="PS51352">
    <property type="entry name" value="THIOREDOXIN_2"/>
    <property type="match status" value="1"/>
</dbReference>
<dbReference type="AlphaFoldDB" id="A0A2A4YKD4"/>
<dbReference type="PIRSF" id="PIRSF000077">
    <property type="entry name" value="Thioredoxin"/>
    <property type="match status" value="1"/>
</dbReference>
<dbReference type="PROSITE" id="PS00194">
    <property type="entry name" value="THIOREDOXIN_1"/>
    <property type="match status" value="1"/>
</dbReference>
<dbReference type="InterPro" id="IPR017937">
    <property type="entry name" value="Thioredoxin_CS"/>
</dbReference>
<comment type="similarity">
    <text evidence="1 7">Belongs to the thioredoxin family.</text>
</comment>
<gene>
    <name evidence="11" type="primary">trxA</name>
    <name evidence="11" type="ORF">COB11_02580</name>
</gene>
<evidence type="ECO:0000256" key="4">
    <source>
        <dbReference type="ARBA" id="ARBA00023157"/>
    </source>
</evidence>
<evidence type="ECO:0000256" key="7">
    <source>
        <dbReference type="PIRNR" id="PIRNR000077"/>
    </source>
</evidence>
<feature type="disulfide bond" description="Redox-active" evidence="9">
    <location>
        <begin position="33"/>
        <end position="36"/>
    </location>
</feature>
<feature type="domain" description="Thioredoxin" evidence="10">
    <location>
        <begin position="1"/>
        <end position="108"/>
    </location>
</feature>
<dbReference type="PANTHER" id="PTHR45663:SF11">
    <property type="entry name" value="GEO12009P1"/>
    <property type="match status" value="1"/>
</dbReference>
<feature type="site" description="Contributes to redox potential value" evidence="8">
    <location>
        <position position="35"/>
    </location>
</feature>
<dbReference type="InterPro" id="IPR013766">
    <property type="entry name" value="Thioredoxin_domain"/>
</dbReference>
<name>A0A2A4YKD4_UNCAE</name>
<dbReference type="EMBL" id="NVUU01000023">
    <property type="protein sequence ID" value="PCI95322.1"/>
    <property type="molecule type" value="Genomic_DNA"/>
</dbReference>
<evidence type="ECO:0000256" key="2">
    <source>
        <dbReference type="ARBA" id="ARBA00022448"/>
    </source>
</evidence>
<dbReference type="GO" id="GO:0045454">
    <property type="term" value="P:cell redox homeostasis"/>
    <property type="evidence" value="ECO:0007669"/>
    <property type="project" value="TreeGrafter"/>
</dbReference>
<dbReference type="InterPro" id="IPR036249">
    <property type="entry name" value="Thioredoxin-like_sf"/>
</dbReference>
<dbReference type="PANTHER" id="PTHR45663">
    <property type="entry name" value="GEO12009P1"/>
    <property type="match status" value="1"/>
</dbReference>
<reference evidence="12" key="1">
    <citation type="submission" date="2017-08" db="EMBL/GenBank/DDBJ databases">
        <title>A dynamic microbial community with high functional redundancy inhabits the cold, oxic subseafloor aquifer.</title>
        <authorList>
            <person name="Tully B.J."/>
            <person name="Wheat C.G."/>
            <person name="Glazer B.T."/>
            <person name="Huber J.A."/>
        </authorList>
    </citation>
    <scope>NUCLEOTIDE SEQUENCE [LARGE SCALE GENOMIC DNA]</scope>
</reference>
<dbReference type="NCBIfam" id="TIGR01068">
    <property type="entry name" value="thioredoxin"/>
    <property type="match status" value="1"/>
</dbReference>